<dbReference type="EMBL" id="JACHVS010000001">
    <property type="protein sequence ID" value="MBB2994923.1"/>
    <property type="molecule type" value="Genomic_DNA"/>
</dbReference>
<proteinExistence type="predicted"/>
<protein>
    <submittedName>
        <fullName evidence="1">Uncharacterized protein</fullName>
    </submittedName>
</protein>
<reference evidence="1 2" key="1">
    <citation type="submission" date="2020-08" db="EMBL/GenBank/DDBJ databases">
        <title>Sequencing the genomes of 1000 actinobacteria strains.</title>
        <authorList>
            <person name="Klenk H.-P."/>
        </authorList>
    </citation>
    <scope>NUCLEOTIDE SEQUENCE [LARGE SCALE GENOMIC DNA]</scope>
    <source>
        <strain evidence="1 2">DSM 22826</strain>
    </source>
</reference>
<accession>A0A839QH44</accession>
<dbReference type="AlphaFoldDB" id="A0A839QH44"/>
<keyword evidence="2" id="KW-1185">Reference proteome</keyword>
<evidence type="ECO:0000313" key="1">
    <source>
        <dbReference type="EMBL" id="MBB2994923.1"/>
    </source>
</evidence>
<evidence type="ECO:0000313" key="2">
    <source>
        <dbReference type="Proteomes" id="UP000523000"/>
    </source>
</evidence>
<dbReference type="Proteomes" id="UP000523000">
    <property type="component" value="Unassembled WGS sequence"/>
</dbReference>
<name>A0A839QH44_9MICC</name>
<sequence length="73" mass="7592">MPETTTVWAARAAVISCAQRLPARGAWIAGSAAGFAGPAQRCGGRVFDEEFGHCQVVQVLADDLFQGGVDLGE</sequence>
<comment type="caution">
    <text evidence="1">The sequence shown here is derived from an EMBL/GenBank/DDBJ whole genome shotgun (WGS) entry which is preliminary data.</text>
</comment>
<gene>
    <name evidence="1" type="ORF">E9229_001114</name>
</gene>
<organism evidence="1 2">
    <name type="scientific">Paeniglutamicibacter cryotolerans</name>
    <dbReference type="NCBI Taxonomy" id="670079"/>
    <lineage>
        <taxon>Bacteria</taxon>
        <taxon>Bacillati</taxon>
        <taxon>Actinomycetota</taxon>
        <taxon>Actinomycetes</taxon>
        <taxon>Micrococcales</taxon>
        <taxon>Micrococcaceae</taxon>
        <taxon>Paeniglutamicibacter</taxon>
    </lineage>
</organism>